<protein>
    <recommendedName>
        <fullName evidence="2">VWFA domain-containing protein</fullName>
    </recommendedName>
</protein>
<dbReference type="InterPro" id="IPR002035">
    <property type="entry name" value="VWF_A"/>
</dbReference>
<dbReference type="PANTHER" id="PTHR41248">
    <property type="entry name" value="NORD PROTEIN"/>
    <property type="match status" value="1"/>
</dbReference>
<dbReference type="GeneID" id="97041996"/>
<evidence type="ECO:0000256" key="1">
    <source>
        <dbReference type="SAM" id="MobiDB-lite"/>
    </source>
</evidence>
<dbReference type="Proteomes" id="UP000494255">
    <property type="component" value="Unassembled WGS sequence"/>
</dbReference>
<organism evidence="3 4">
    <name type="scientific">Paraburkholderia sediminicola</name>
    <dbReference type="NCBI Taxonomy" id="458836"/>
    <lineage>
        <taxon>Bacteria</taxon>
        <taxon>Pseudomonadati</taxon>
        <taxon>Pseudomonadota</taxon>
        <taxon>Betaproteobacteria</taxon>
        <taxon>Burkholderiales</taxon>
        <taxon>Burkholderiaceae</taxon>
        <taxon>Paraburkholderia</taxon>
    </lineage>
</organism>
<dbReference type="InterPro" id="IPR051928">
    <property type="entry name" value="NorD/CobT"/>
</dbReference>
<feature type="domain" description="VWFA" evidence="2">
    <location>
        <begin position="384"/>
        <end position="547"/>
    </location>
</feature>
<dbReference type="PROSITE" id="PS50234">
    <property type="entry name" value="VWFA"/>
    <property type="match status" value="1"/>
</dbReference>
<dbReference type="InterPro" id="IPR025861">
    <property type="entry name" value="CobT_VWA_dom"/>
</dbReference>
<proteinExistence type="predicted"/>
<dbReference type="PANTHER" id="PTHR41248:SF1">
    <property type="entry name" value="NORD PROTEIN"/>
    <property type="match status" value="1"/>
</dbReference>
<dbReference type="EMBL" id="CADIKC010000004">
    <property type="protein sequence ID" value="CAB3696128.1"/>
    <property type="molecule type" value="Genomic_DNA"/>
</dbReference>
<dbReference type="InterPro" id="IPR036465">
    <property type="entry name" value="vWFA_dom_sf"/>
</dbReference>
<dbReference type="Pfam" id="PF11775">
    <property type="entry name" value="CobT_C"/>
    <property type="match status" value="1"/>
</dbReference>
<dbReference type="SMART" id="SM00327">
    <property type="entry name" value="VWA"/>
    <property type="match status" value="1"/>
</dbReference>
<reference evidence="3 4" key="1">
    <citation type="submission" date="2020-04" db="EMBL/GenBank/DDBJ databases">
        <authorList>
            <person name="De Canck E."/>
        </authorList>
    </citation>
    <scope>NUCLEOTIDE SEQUENCE [LARGE SCALE GENOMIC DNA]</scope>
    <source>
        <strain evidence="3 4">LMG 24238</strain>
    </source>
</reference>
<evidence type="ECO:0000313" key="4">
    <source>
        <dbReference type="Proteomes" id="UP000494255"/>
    </source>
</evidence>
<name>A0A6J5B870_9BURK</name>
<dbReference type="SUPFAM" id="SSF53300">
    <property type="entry name" value="vWA-like"/>
    <property type="match status" value="1"/>
</dbReference>
<feature type="region of interest" description="Disordered" evidence="1">
    <location>
        <begin position="222"/>
        <end position="287"/>
    </location>
</feature>
<evidence type="ECO:0000259" key="2">
    <source>
        <dbReference type="PROSITE" id="PS50234"/>
    </source>
</evidence>
<dbReference type="RefSeq" id="WP_175051445.1">
    <property type="nucleotide sequence ID" value="NZ_CADIKC010000004.1"/>
</dbReference>
<dbReference type="AlphaFoldDB" id="A0A6J5B870"/>
<sequence>MNAMHQVRDTRGFAFESTLSKVARVLTGQYGVTVVFSPDGPRVEPGRIVIPDYELSGGVERDVLIGYLDLLVARAKHSSLAQMDALPPGVEANLAQVIEDRRVCAQLLDEYPGARWFVGKLRVHAAEQARQRWPKLHWRDRLVWLVERALWDEQPTRTEASHSLLAALHAAQDLLDESRRSRSTEQSIAAAQALVARVRALSAGDVNSMVFTADPVEDIDTETAASSSAPLNDDDAALPDQDNAASPPSDKGGGAQAENAVGMGQSLADAQQASARSEGEAGVVPDTTRARLSIPLATEFDEITDVTGQGDSATWRELRAQARADTAPLKEKLERALSADERIRWRREQERGEIDRTALAKLATSPGYRTPFRTQRAAKGRDVAVSLLIDRSGSMAGRKIELARLCATALCDALTQLSFDCEVLGYCSLESAPMKQLYERQLAAGADLQRYNRFVERLDLKVYKRFGSIDPSGIATIDCGHENPDGEALAWAATRLADQQAERRILIVFSDGYPSTGDGDPQVLRHDLRERVAAIQKRGIELLGIGVLTDAVEDFYPHNVVVSRLAELPSTVFSVLSSMLLTR</sequence>
<gene>
    <name evidence="3" type="ORF">LMG24238_03376</name>
</gene>
<accession>A0A6J5B870</accession>
<keyword evidence="4" id="KW-1185">Reference proteome</keyword>
<evidence type="ECO:0000313" key="3">
    <source>
        <dbReference type="EMBL" id="CAB3696128.1"/>
    </source>
</evidence>
<dbReference type="Gene3D" id="3.40.50.410">
    <property type="entry name" value="von Willebrand factor, type A domain"/>
    <property type="match status" value="1"/>
</dbReference>